<dbReference type="GO" id="GO:0033281">
    <property type="term" value="C:TAT protein transport complex"/>
    <property type="evidence" value="ECO:0007669"/>
    <property type="project" value="UniProtKB-UniRule"/>
</dbReference>
<dbReference type="InterPro" id="IPR003369">
    <property type="entry name" value="TatA/B/E"/>
</dbReference>
<protein>
    <recommendedName>
        <fullName evidence="9">Sec-independent protein translocase protein TatB</fullName>
    </recommendedName>
</protein>
<evidence type="ECO:0000256" key="4">
    <source>
        <dbReference type="ARBA" id="ARBA00022692"/>
    </source>
</evidence>
<dbReference type="HAMAP" id="MF_00237">
    <property type="entry name" value="TatB"/>
    <property type="match status" value="1"/>
</dbReference>
<comment type="function">
    <text evidence="9">Part of the twin-arginine translocation (Tat) system that transports large folded proteins containing a characteristic twin-arginine motif in their signal peptide across membranes. Together with TatC, TatB is part of a receptor directly interacting with Tat signal peptides. TatB may form an oligomeric binding site that transiently accommodates folded Tat precursor proteins before their translocation.</text>
</comment>
<evidence type="ECO:0000256" key="10">
    <source>
        <dbReference type="SAM" id="MobiDB-lite"/>
    </source>
</evidence>
<reference evidence="11 12" key="1">
    <citation type="submission" date="2015-04" db="EMBL/GenBank/DDBJ databases">
        <title>The draft genome sequence of Erythrobacter marinus HWDM-33.</title>
        <authorList>
            <person name="Zhuang L."/>
            <person name="Liu Y."/>
            <person name="Shao Z."/>
        </authorList>
    </citation>
    <scope>NUCLEOTIDE SEQUENCE [LARGE SCALE GENOMIC DNA]</scope>
    <source>
        <strain evidence="11 12">HWDM-33</strain>
    </source>
</reference>
<evidence type="ECO:0000256" key="1">
    <source>
        <dbReference type="ARBA" id="ARBA00004167"/>
    </source>
</evidence>
<dbReference type="PANTHER" id="PTHR33162">
    <property type="entry name" value="SEC-INDEPENDENT PROTEIN TRANSLOCASE PROTEIN TATA, CHLOROPLASTIC"/>
    <property type="match status" value="1"/>
</dbReference>
<dbReference type="OrthoDB" id="7206969at2"/>
<dbReference type="AlphaFoldDB" id="A0A0H0XQL4"/>
<dbReference type="STRING" id="874156.GCA_001021555_01109"/>
<dbReference type="GO" id="GO:0008320">
    <property type="term" value="F:protein transmembrane transporter activity"/>
    <property type="evidence" value="ECO:0007669"/>
    <property type="project" value="UniProtKB-UniRule"/>
</dbReference>
<evidence type="ECO:0000313" key="12">
    <source>
        <dbReference type="Proteomes" id="UP000053455"/>
    </source>
</evidence>
<dbReference type="Proteomes" id="UP000053455">
    <property type="component" value="Unassembled WGS sequence"/>
</dbReference>
<dbReference type="NCBIfam" id="TIGR01410">
    <property type="entry name" value="tatB"/>
    <property type="match status" value="1"/>
</dbReference>
<keyword evidence="7 9" id="KW-0811">Translocation</keyword>
<comment type="subunit">
    <text evidence="9">The Tat system comprises two distinct complexes: a TatABC complex, containing multiple copies of TatA, TatB and TatC subunits, and a separate TatA complex, containing only TatA subunits. Substrates initially bind to the TatABC complex, which probably triggers association of the separate TatA complex to form the active translocon.</text>
</comment>
<dbReference type="Gene3D" id="1.20.5.3310">
    <property type="match status" value="1"/>
</dbReference>
<keyword evidence="4 9" id="KW-0812">Transmembrane</keyword>
<dbReference type="Pfam" id="PF02416">
    <property type="entry name" value="TatA_B_E"/>
    <property type="match status" value="1"/>
</dbReference>
<feature type="region of interest" description="Disordered" evidence="10">
    <location>
        <begin position="132"/>
        <end position="174"/>
    </location>
</feature>
<dbReference type="InterPro" id="IPR018448">
    <property type="entry name" value="TatB"/>
</dbReference>
<dbReference type="PATRIC" id="fig|874156.12.peg.184"/>
<dbReference type="GO" id="GO:0043953">
    <property type="term" value="P:protein transport by the Tat complex"/>
    <property type="evidence" value="ECO:0007669"/>
    <property type="project" value="UniProtKB-UniRule"/>
</dbReference>
<evidence type="ECO:0000313" key="11">
    <source>
        <dbReference type="EMBL" id="KLI64242.1"/>
    </source>
</evidence>
<accession>A0A0H0XQL4</accession>
<dbReference type="PANTHER" id="PTHR33162:SF1">
    <property type="entry name" value="SEC-INDEPENDENT PROTEIN TRANSLOCASE PROTEIN TATA, CHLOROPLASTIC"/>
    <property type="match status" value="1"/>
</dbReference>
<evidence type="ECO:0000256" key="9">
    <source>
        <dbReference type="HAMAP-Rule" id="MF_00237"/>
    </source>
</evidence>
<keyword evidence="3 9" id="KW-1003">Cell membrane</keyword>
<evidence type="ECO:0000256" key="2">
    <source>
        <dbReference type="ARBA" id="ARBA00022448"/>
    </source>
</evidence>
<proteinExistence type="inferred from homology"/>
<evidence type="ECO:0000256" key="6">
    <source>
        <dbReference type="ARBA" id="ARBA00022989"/>
    </source>
</evidence>
<keyword evidence="6 9" id="KW-1133">Transmembrane helix</keyword>
<dbReference type="PRINTS" id="PR01506">
    <property type="entry name" value="TATBPROTEIN"/>
</dbReference>
<comment type="similarity">
    <text evidence="9">Belongs to the TatB family.</text>
</comment>
<keyword evidence="8 9" id="KW-0472">Membrane</keyword>
<feature type="compositionally biased region" description="Low complexity" evidence="10">
    <location>
        <begin position="132"/>
        <end position="149"/>
    </location>
</feature>
<name>A0A0H0XQL4_9SPHN</name>
<gene>
    <name evidence="9" type="primary">tatB</name>
    <name evidence="11" type="ORF">AAV99_00875</name>
</gene>
<keyword evidence="12" id="KW-1185">Reference proteome</keyword>
<dbReference type="EMBL" id="LBHU01000001">
    <property type="protein sequence ID" value="KLI64242.1"/>
    <property type="molecule type" value="Genomic_DNA"/>
</dbReference>
<evidence type="ECO:0000256" key="5">
    <source>
        <dbReference type="ARBA" id="ARBA00022927"/>
    </source>
</evidence>
<feature type="compositionally biased region" description="Pro residues" evidence="10">
    <location>
        <begin position="165"/>
        <end position="174"/>
    </location>
</feature>
<keyword evidence="5 9" id="KW-0653">Protein transport</keyword>
<evidence type="ECO:0000256" key="7">
    <source>
        <dbReference type="ARBA" id="ARBA00023010"/>
    </source>
</evidence>
<evidence type="ECO:0000256" key="3">
    <source>
        <dbReference type="ARBA" id="ARBA00022475"/>
    </source>
</evidence>
<organism evidence="11 12">
    <name type="scientific">Aurantiacibacter marinus</name>
    <dbReference type="NCBI Taxonomy" id="874156"/>
    <lineage>
        <taxon>Bacteria</taxon>
        <taxon>Pseudomonadati</taxon>
        <taxon>Pseudomonadota</taxon>
        <taxon>Alphaproteobacteria</taxon>
        <taxon>Sphingomonadales</taxon>
        <taxon>Erythrobacteraceae</taxon>
        <taxon>Aurantiacibacter</taxon>
    </lineage>
</organism>
<evidence type="ECO:0000256" key="8">
    <source>
        <dbReference type="ARBA" id="ARBA00023136"/>
    </source>
</evidence>
<comment type="caution">
    <text evidence="11">The sequence shown here is derived from an EMBL/GenBank/DDBJ whole genome shotgun (WGS) entry which is preliminary data.</text>
</comment>
<comment type="subcellular location">
    <subcellularLocation>
        <location evidence="9">Cell membrane</location>
        <topology evidence="9">Single-pass membrane protein</topology>
    </subcellularLocation>
    <subcellularLocation>
        <location evidence="1">Membrane</location>
        <topology evidence="1">Single-pass membrane protein</topology>
    </subcellularLocation>
</comment>
<dbReference type="RefSeq" id="WP_047092102.1">
    <property type="nucleotide sequence ID" value="NZ_LBHU01000001.1"/>
</dbReference>
<keyword evidence="2 9" id="KW-0813">Transport</keyword>
<sequence length="174" mass="18380">MFDIGATELLLLIVVAILVIGPKDMPLALRTVGKWVGKFRKMSAQFRTGFDNIVREAELDEMEQKWKAQNEKIMREHPGGVSAEMEPTGAYPSNLPPEKAAEIRKLAAQGDEQAIIAVKEEQAIIAAKEAAAAVDPAPEAAGNAPAATAESKLAASEGDANAEPKAPPGPAKEA</sequence>